<evidence type="ECO:0000256" key="2">
    <source>
        <dbReference type="ARBA" id="ARBA00022801"/>
    </source>
</evidence>
<dbReference type="EMBL" id="AYSV01000089">
    <property type="protein sequence ID" value="ETD70423.1"/>
    <property type="molecule type" value="Genomic_DNA"/>
</dbReference>
<keyword evidence="2" id="KW-0378">Hydrolase</keyword>
<protein>
    <submittedName>
        <fullName evidence="4">Ribonuclease</fullName>
    </submittedName>
</protein>
<name>V8G380_9BURK</name>
<dbReference type="SUPFAM" id="SSF53933">
    <property type="entry name" value="Microbial ribonucleases"/>
    <property type="match status" value="1"/>
</dbReference>
<proteinExistence type="predicted"/>
<dbReference type="Gene3D" id="3.10.450.30">
    <property type="entry name" value="Microbial ribonucleases"/>
    <property type="match status" value="1"/>
</dbReference>
<gene>
    <name evidence="4" type="ORF">V757_07940</name>
</gene>
<dbReference type="GO" id="GO:0004521">
    <property type="term" value="F:RNA endonuclease activity"/>
    <property type="evidence" value="ECO:0007669"/>
    <property type="project" value="InterPro"/>
</dbReference>
<feature type="signal peptide" evidence="3">
    <location>
        <begin position="1"/>
        <end position="25"/>
    </location>
</feature>
<evidence type="ECO:0000256" key="1">
    <source>
        <dbReference type="ARBA" id="ARBA00022722"/>
    </source>
</evidence>
<reference evidence="4 5" key="1">
    <citation type="submission" date="2013-11" db="EMBL/GenBank/DDBJ databases">
        <title>Genomic analysis of Pelistega sp. HM-7.</title>
        <authorList>
            <person name="Kumbhare S.V."/>
            <person name="Shetty S.A."/>
            <person name="Sharma O."/>
            <person name="Dhotre D.P."/>
        </authorList>
    </citation>
    <scope>NUCLEOTIDE SEQUENCE [LARGE SCALE GENOMIC DNA]</scope>
    <source>
        <strain evidence="4 5">HM-7</strain>
    </source>
</reference>
<dbReference type="InterPro" id="IPR000026">
    <property type="entry name" value="N1-like"/>
</dbReference>
<dbReference type="Proteomes" id="UP000018766">
    <property type="component" value="Unassembled WGS sequence"/>
</dbReference>
<comment type="caution">
    <text evidence="4">The sequence shown here is derived from an EMBL/GenBank/DDBJ whole genome shotgun (WGS) entry which is preliminary data.</text>
</comment>
<dbReference type="GO" id="GO:0003723">
    <property type="term" value="F:RNA binding"/>
    <property type="evidence" value="ECO:0007669"/>
    <property type="project" value="InterPro"/>
</dbReference>
<evidence type="ECO:0000256" key="3">
    <source>
        <dbReference type="SAM" id="SignalP"/>
    </source>
</evidence>
<dbReference type="AlphaFoldDB" id="V8G380"/>
<evidence type="ECO:0000313" key="5">
    <source>
        <dbReference type="Proteomes" id="UP000018766"/>
    </source>
</evidence>
<keyword evidence="5" id="KW-1185">Reference proteome</keyword>
<organism evidence="4 5">
    <name type="scientific">Pelistega indica</name>
    <dbReference type="NCBI Taxonomy" id="1414851"/>
    <lineage>
        <taxon>Bacteria</taxon>
        <taxon>Pseudomonadati</taxon>
        <taxon>Pseudomonadota</taxon>
        <taxon>Betaproteobacteria</taxon>
        <taxon>Burkholderiales</taxon>
        <taxon>Alcaligenaceae</taxon>
        <taxon>Pelistega</taxon>
    </lineage>
</organism>
<keyword evidence="3" id="KW-0732">Signal</keyword>
<accession>V8G380</accession>
<sequence length="171" mass="19611">MLTVRNVIFVSLMSLSVLQSGVAWSLAKKPSSQDVSVLNQSSSSSCEVVIEKFNKEKLKGQINVDQLVDIIRSLNANNQLPNYFITKKRANEFGWRPGMEFNKIDELRGKSIGGDKFGNFEKRLPLGQWQEADLDYRGKKRNAKRIVFNREGERYVTIDHYESFYQVPACK</sequence>
<dbReference type="Pfam" id="PF00545">
    <property type="entry name" value="Ribonuclease"/>
    <property type="match status" value="1"/>
</dbReference>
<feature type="chain" id="PRO_5004768911" evidence="3">
    <location>
        <begin position="26"/>
        <end position="171"/>
    </location>
</feature>
<evidence type="ECO:0000313" key="4">
    <source>
        <dbReference type="EMBL" id="ETD70423.1"/>
    </source>
</evidence>
<dbReference type="InterPro" id="IPR016191">
    <property type="entry name" value="Ribonuclease/ribotoxin"/>
</dbReference>
<dbReference type="RefSeq" id="WP_023951477.1">
    <property type="nucleotide sequence ID" value="NZ_AYSV01000089.1"/>
</dbReference>
<dbReference type="GO" id="GO:0016787">
    <property type="term" value="F:hydrolase activity"/>
    <property type="evidence" value="ECO:0007669"/>
    <property type="project" value="UniProtKB-KW"/>
</dbReference>
<keyword evidence="1" id="KW-0540">Nuclease</keyword>